<evidence type="ECO:0000259" key="3">
    <source>
        <dbReference type="SMART" id="SM00198"/>
    </source>
</evidence>
<dbReference type="InterPro" id="IPR018244">
    <property type="entry name" value="Allrgn_V5/Tpx1_CS"/>
</dbReference>
<feature type="region of interest" description="Disordered" evidence="1">
    <location>
        <begin position="82"/>
        <end position="105"/>
    </location>
</feature>
<dbReference type="PANTHER" id="PTHR10334">
    <property type="entry name" value="CYSTEINE-RICH SECRETORY PROTEIN-RELATED"/>
    <property type="match status" value="1"/>
</dbReference>
<dbReference type="GO" id="GO:0005576">
    <property type="term" value="C:extracellular region"/>
    <property type="evidence" value="ECO:0007669"/>
    <property type="project" value="InterPro"/>
</dbReference>
<feature type="domain" description="SCP" evidence="3">
    <location>
        <begin position="52"/>
        <end position="186"/>
    </location>
</feature>
<dbReference type="SMART" id="SM00198">
    <property type="entry name" value="SCP"/>
    <property type="match status" value="1"/>
</dbReference>
<proteinExistence type="predicted"/>
<dbReference type="EMBL" id="JAGPXD010000002">
    <property type="protein sequence ID" value="KAH7368708.1"/>
    <property type="molecule type" value="Genomic_DNA"/>
</dbReference>
<keyword evidence="5" id="KW-1185">Reference proteome</keyword>
<name>A0A8K0TLT3_9PEZI</name>
<evidence type="ECO:0000313" key="5">
    <source>
        <dbReference type="Proteomes" id="UP000813385"/>
    </source>
</evidence>
<evidence type="ECO:0000256" key="1">
    <source>
        <dbReference type="SAM" id="MobiDB-lite"/>
    </source>
</evidence>
<comment type="caution">
    <text evidence="4">The sequence shown here is derived from an EMBL/GenBank/DDBJ whole genome shotgun (WGS) entry which is preliminary data.</text>
</comment>
<dbReference type="PROSITE" id="PS01010">
    <property type="entry name" value="CRISP_2"/>
    <property type="match status" value="1"/>
</dbReference>
<feature type="chain" id="PRO_5035429265" evidence="2">
    <location>
        <begin position="30"/>
        <end position="227"/>
    </location>
</feature>
<feature type="compositionally biased region" description="Acidic residues" evidence="1">
    <location>
        <begin position="85"/>
        <end position="98"/>
    </location>
</feature>
<gene>
    <name evidence="4" type="ORF">B0T11DRAFT_326857</name>
</gene>
<dbReference type="Proteomes" id="UP000813385">
    <property type="component" value="Unassembled WGS sequence"/>
</dbReference>
<sequence length="227" mass="25056">MLSPTMTPVASPRRLLPLLFLLLSTTAHAQTRVVTVAPELPSEEPQWKEDDSFTSVALDTHNVYRADHDASPLSWNESLASSSEEYLDSEGSDDDECPPFEHSRSGENLAIGYQNVTQAIEAWGDERDEYDFEKQGFSTATGHFTQMVWKATTDVGCARKFCMVDGREYEGWYLICHYWPAGNVEDQYDDEVAVGNYTGPEDGAGIVGARCGVVVTAAVALSVWLAM</sequence>
<evidence type="ECO:0000256" key="2">
    <source>
        <dbReference type="SAM" id="SignalP"/>
    </source>
</evidence>
<accession>A0A8K0TLT3</accession>
<dbReference type="InterPro" id="IPR014044">
    <property type="entry name" value="CAP_dom"/>
</dbReference>
<reference evidence="4" key="1">
    <citation type="journal article" date="2021" name="Nat. Commun.">
        <title>Genetic determinants of endophytism in the Arabidopsis root mycobiome.</title>
        <authorList>
            <person name="Mesny F."/>
            <person name="Miyauchi S."/>
            <person name="Thiergart T."/>
            <person name="Pickel B."/>
            <person name="Atanasova L."/>
            <person name="Karlsson M."/>
            <person name="Huettel B."/>
            <person name="Barry K.W."/>
            <person name="Haridas S."/>
            <person name="Chen C."/>
            <person name="Bauer D."/>
            <person name="Andreopoulos W."/>
            <person name="Pangilinan J."/>
            <person name="LaButti K."/>
            <person name="Riley R."/>
            <person name="Lipzen A."/>
            <person name="Clum A."/>
            <person name="Drula E."/>
            <person name="Henrissat B."/>
            <person name="Kohler A."/>
            <person name="Grigoriev I.V."/>
            <person name="Martin F.M."/>
            <person name="Hacquard S."/>
        </authorList>
    </citation>
    <scope>NUCLEOTIDE SEQUENCE</scope>
    <source>
        <strain evidence="4">MPI-CAGE-AT-0016</strain>
    </source>
</reference>
<protein>
    <submittedName>
        <fullName evidence="4">CAP domain-containing protein</fullName>
    </submittedName>
</protein>
<dbReference type="Gene3D" id="3.40.33.10">
    <property type="entry name" value="CAP"/>
    <property type="match status" value="1"/>
</dbReference>
<dbReference type="PRINTS" id="PR00837">
    <property type="entry name" value="V5TPXLIKE"/>
</dbReference>
<dbReference type="InterPro" id="IPR035940">
    <property type="entry name" value="CAP_sf"/>
</dbReference>
<dbReference type="Pfam" id="PF00188">
    <property type="entry name" value="CAP"/>
    <property type="match status" value="1"/>
</dbReference>
<dbReference type="SUPFAM" id="SSF55797">
    <property type="entry name" value="PR-1-like"/>
    <property type="match status" value="1"/>
</dbReference>
<keyword evidence="2" id="KW-0732">Signal</keyword>
<evidence type="ECO:0000313" key="4">
    <source>
        <dbReference type="EMBL" id="KAH7368708.1"/>
    </source>
</evidence>
<organism evidence="4 5">
    <name type="scientific">Plectosphaerella cucumerina</name>
    <dbReference type="NCBI Taxonomy" id="40658"/>
    <lineage>
        <taxon>Eukaryota</taxon>
        <taxon>Fungi</taxon>
        <taxon>Dikarya</taxon>
        <taxon>Ascomycota</taxon>
        <taxon>Pezizomycotina</taxon>
        <taxon>Sordariomycetes</taxon>
        <taxon>Hypocreomycetidae</taxon>
        <taxon>Glomerellales</taxon>
        <taxon>Plectosphaerellaceae</taxon>
        <taxon>Plectosphaerella</taxon>
    </lineage>
</organism>
<feature type="signal peptide" evidence="2">
    <location>
        <begin position="1"/>
        <end position="29"/>
    </location>
</feature>
<dbReference type="OrthoDB" id="337038at2759"/>
<dbReference type="AlphaFoldDB" id="A0A8K0TLT3"/>
<dbReference type="PROSITE" id="PS01009">
    <property type="entry name" value="CRISP_1"/>
    <property type="match status" value="1"/>
</dbReference>
<dbReference type="InterPro" id="IPR001283">
    <property type="entry name" value="CRISP-related"/>
</dbReference>